<protein>
    <submittedName>
        <fullName evidence="1">Uncharacterized protein</fullName>
    </submittedName>
</protein>
<dbReference type="Proteomes" id="UP001153636">
    <property type="component" value="Chromosome 3"/>
</dbReference>
<dbReference type="OrthoDB" id="6764865at2759"/>
<proteinExistence type="predicted"/>
<dbReference type="AlphaFoldDB" id="A0A9P0GF07"/>
<evidence type="ECO:0000313" key="1">
    <source>
        <dbReference type="EMBL" id="CAH1108456.1"/>
    </source>
</evidence>
<reference evidence="1" key="1">
    <citation type="submission" date="2022-01" db="EMBL/GenBank/DDBJ databases">
        <authorList>
            <person name="King R."/>
        </authorList>
    </citation>
    <scope>NUCLEOTIDE SEQUENCE</scope>
</reference>
<gene>
    <name evidence="1" type="ORF">PSYICH_LOCUS8524</name>
</gene>
<dbReference type="EMBL" id="OV651815">
    <property type="protein sequence ID" value="CAH1108456.1"/>
    <property type="molecule type" value="Genomic_DNA"/>
</dbReference>
<evidence type="ECO:0000313" key="2">
    <source>
        <dbReference type="Proteomes" id="UP001153636"/>
    </source>
</evidence>
<sequence>MKKEDGSDYKEYSLKCMWNATAKTLPEIYLKQFNIKIDRFQGIEFKSARDARNAKRRELQKFSEKRKQSSTALSLKHIHDIIDKLDEQTPDSLQKIFYYLASVELAWRGGEYFKFETSEDVKEQAG</sequence>
<keyword evidence="2" id="KW-1185">Reference proteome</keyword>
<name>A0A9P0GF07_9CUCU</name>
<organism evidence="1 2">
    <name type="scientific">Psylliodes chrysocephalus</name>
    <dbReference type="NCBI Taxonomy" id="3402493"/>
    <lineage>
        <taxon>Eukaryota</taxon>
        <taxon>Metazoa</taxon>
        <taxon>Ecdysozoa</taxon>
        <taxon>Arthropoda</taxon>
        <taxon>Hexapoda</taxon>
        <taxon>Insecta</taxon>
        <taxon>Pterygota</taxon>
        <taxon>Neoptera</taxon>
        <taxon>Endopterygota</taxon>
        <taxon>Coleoptera</taxon>
        <taxon>Polyphaga</taxon>
        <taxon>Cucujiformia</taxon>
        <taxon>Chrysomeloidea</taxon>
        <taxon>Chrysomelidae</taxon>
        <taxon>Galerucinae</taxon>
        <taxon>Alticini</taxon>
        <taxon>Psylliodes</taxon>
    </lineage>
</organism>
<accession>A0A9P0GF07</accession>